<feature type="transmembrane region" description="Helical" evidence="5">
    <location>
        <begin position="201"/>
        <end position="221"/>
    </location>
</feature>
<dbReference type="SUPFAM" id="SSF103473">
    <property type="entry name" value="MFS general substrate transporter"/>
    <property type="match status" value="1"/>
</dbReference>
<dbReference type="Gene3D" id="1.20.1250.20">
    <property type="entry name" value="MFS general substrate transporter like domains"/>
    <property type="match status" value="1"/>
</dbReference>
<dbReference type="PANTHER" id="PTHR23519:SF1">
    <property type="entry name" value="AUTOPHAGY-RELATED PROTEIN 22"/>
    <property type="match status" value="1"/>
</dbReference>
<dbReference type="InterPro" id="IPR050495">
    <property type="entry name" value="ATG22/LtaA_families"/>
</dbReference>
<feature type="transmembrane region" description="Helical" evidence="5">
    <location>
        <begin position="227"/>
        <end position="248"/>
    </location>
</feature>
<dbReference type="Pfam" id="PF07690">
    <property type="entry name" value="MFS_1"/>
    <property type="match status" value="1"/>
</dbReference>
<gene>
    <name evidence="6" type="ORF">TrVE_jg5436</name>
</gene>
<feature type="transmembrane region" description="Helical" evidence="5">
    <location>
        <begin position="318"/>
        <end position="337"/>
    </location>
</feature>
<comment type="caution">
    <text evidence="6">The sequence shown here is derived from an EMBL/GenBank/DDBJ whole genome shotgun (WGS) entry which is preliminary data.</text>
</comment>
<evidence type="ECO:0000313" key="7">
    <source>
        <dbReference type="Proteomes" id="UP001165160"/>
    </source>
</evidence>
<dbReference type="EMBL" id="BRXX01000307">
    <property type="protein sequence ID" value="GMI03788.1"/>
    <property type="molecule type" value="Genomic_DNA"/>
</dbReference>
<dbReference type="GO" id="GO:0022857">
    <property type="term" value="F:transmembrane transporter activity"/>
    <property type="evidence" value="ECO:0007669"/>
    <property type="project" value="InterPro"/>
</dbReference>
<keyword evidence="7" id="KW-1185">Reference proteome</keyword>
<dbReference type="InterPro" id="IPR036259">
    <property type="entry name" value="MFS_trans_sf"/>
</dbReference>
<evidence type="ECO:0000256" key="3">
    <source>
        <dbReference type="ARBA" id="ARBA00022989"/>
    </source>
</evidence>
<feature type="transmembrane region" description="Helical" evidence="5">
    <location>
        <begin position="153"/>
        <end position="180"/>
    </location>
</feature>
<feature type="transmembrane region" description="Helical" evidence="5">
    <location>
        <begin position="20"/>
        <end position="39"/>
    </location>
</feature>
<keyword evidence="2 5" id="KW-0812">Transmembrane</keyword>
<dbReference type="AlphaFoldDB" id="A0A9W7F760"/>
<protein>
    <recommendedName>
        <fullName evidence="8">Major facilitator superfamily (MFS) profile domain-containing protein</fullName>
    </recommendedName>
</protein>
<feature type="transmembrane region" description="Helical" evidence="5">
    <location>
        <begin position="413"/>
        <end position="432"/>
    </location>
</feature>
<keyword evidence="4 5" id="KW-0472">Membrane</keyword>
<feature type="transmembrane region" description="Helical" evidence="5">
    <location>
        <begin position="98"/>
        <end position="117"/>
    </location>
</feature>
<evidence type="ECO:0000256" key="4">
    <source>
        <dbReference type="ARBA" id="ARBA00023136"/>
    </source>
</evidence>
<accession>A0A9W7F760</accession>
<evidence type="ECO:0000256" key="2">
    <source>
        <dbReference type="ARBA" id="ARBA00022692"/>
    </source>
</evidence>
<evidence type="ECO:0008006" key="8">
    <source>
        <dbReference type="Google" id="ProtNLM"/>
    </source>
</evidence>
<name>A0A9W7F760_9STRA</name>
<feature type="transmembrane region" description="Helical" evidence="5">
    <location>
        <begin position="349"/>
        <end position="368"/>
    </location>
</feature>
<organism evidence="6 7">
    <name type="scientific">Triparma verrucosa</name>
    <dbReference type="NCBI Taxonomy" id="1606542"/>
    <lineage>
        <taxon>Eukaryota</taxon>
        <taxon>Sar</taxon>
        <taxon>Stramenopiles</taxon>
        <taxon>Ochrophyta</taxon>
        <taxon>Bolidophyceae</taxon>
        <taxon>Parmales</taxon>
        <taxon>Triparmaceae</taxon>
        <taxon>Triparma</taxon>
    </lineage>
</organism>
<evidence type="ECO:0000256" key="1">
    <source>
        <dbReference type="ARBA" id="ARBA00004127"/>
    </source>
</evidence>
<dbReference type="Proteomes" id="UP001165160">
    <property type="component" value="Unassembled WGS sequence"/>
</dbReference>
<sequence>MGICSTGVLSSPVFKKIEAWGYLWVLLIRGVGWTTWVFLQVAILKYSNNSVGCSTKGYEMLWNATMNRTQTEDEANVFEIDCTGEVSFMGKMMTPSTAIPFTTSIGVLAVALISPIFGAVIDRTSKRKLWTFVSLGVFIFVNALQIFTTPDNWVLMLALQNFLARLGFALHVACVAAYCTEIAEGEQEIIALQSAGRIAETGAMVGTLFTTIIGSTVMGFGKDVGSTATFSQAFATVISIPIFFYAMVRFEERPALNKTEGSIFTAGFKQLFNTGYLLYKENTYVLQYLFGLAFCDGGNSNVFVLFPIYAMLQNGLENPAVFTGLAMIVCIPGALLTKKIATKIGIRRQLGNILFSNSVICALLAGAIYQDGNFLGVLLVALGFGLTIGGTYPMQKGMYMRLIPAGQEVEYQGLYNFFSLLLQTLPLTWFVYCEDENVGGENSMRIGMLGLVLFFFIAFLLMSLFMNEQAAVAKVEATLYKRVRGTGIVGTGKQVAPI</sequence>
<feature type="transmembrane region" description="Helical" evidence="5">
    <location>
        <begin position="288"/>
        <end position="312"/>
    </location>
</feature>
<reference evidence="7" key="1">
    <citation type="journal article" date="2023" name="Commun. Biol.">
        <title>Genome analysis of Parmales, the sister group of diatoms, reveals the evolutionary specialization of diatoms from phago-mixotrophs to photoautotrophs.</title>
        <authorList>
            <person name="Ban H."/>
            <person name="Sato S."/>
            <person name="Yoshikawa S."/>
            <person name="Yamada K."/>
            <person name="Nakamura Y."/>
            <person name="Ichinomiya M."/>
            <person name="Sato N."/>
            <person name="Blanc-Mathieu R."/>
            <person name="Endo H."/>
            <person name="Kuwata A."/>
            <person name="Ogata H."/>
        </authorList>
    </citation>
    <scope>NUCLEOTIDE SEQUENCE [LARGE SCALE GENOMIC DNA]</scope>
    <source>
        <strain evidence="7">NIES 3699</strain>
    </source>
</reference>
<feature type="transmembrane region" description="Helical" evidence="5">
    <location>
        <begin position="374"/>
        <end position="392"/>
    </location>
</feature>
<evidence type="ECO:0000313" key="6">
    <source>
        <dbReference type="EMBL" id="GMI03788.1"/>
    </source>
</evidence>
<evidence type="ECO:0000256" key="5">
    <source>
        <dbReference type="SAM" id="Phobius"/>
    </source>
</evidence>
<keyword evidence="3 5" id="KW-1133">Transmembrane helix</keyword>
<dbReference type="PANTHER" id="PTHR23519">
    <property type="entry name" value="AUTOPHAGY-RELATED PROTEIN 22"/>
    <property type="match status" value="1"/>
</dbReference>
<proteinExistence type="predicted"/>
<feature type="transmembrane region" description="Helical" evidence="5">
    <location>
        <begin position="444"/>
        <end position="465"/>
    </location>
</feature>
<dbReference type="GO" id="GO:0012505">
    <property type="term" value="C:endomembrane system"/>
    <property type="evidence" value="ECO:0007669"/>
    <property type="project" value="UniProtKB-SubCell"/>
</dbReference>
<feature type="transmembrane region" description="Helical" evidence="5">
    <location>
        <begin position="129"/>
        <end position="147"/>
    </location>
</feature>
<comment type="subcellular location">
    <subcellularLocation>
        <location evidence="1">Endomembrane system</location>
        <topology evidence="1">Multi-pass membrane protein</topology>
    </subcellularLocation>
</comment>
<dbReference type="InterPro" id="IPR011701">
    <property type="entry name" value="MFS"/>
</dbReference>